<feature type="domain" description="Reverse transcriptase Ty1/copia-type" evidence="1">
    <location>
        <begin position="11"/>
        <end position="97"/>
    </location>
</feature>
<comment type="caution">
    <text evidence="2">The sequence shown here is derived from an EMBL/GenBank/DDBJ whole genome shotgun (WGS) entry which is preliminary data.</text>
</comment>
<dbReference type="Pfam" id="PF07727">
    <property type="entry name" value="RVT_2"/>
    <property type="match status" value="1"/>
</dbReference>
<reference evidence="3" key="1">
    <citation type="submission" date="2024-07" db="EMBL/GenBank/DDBJ databases">
        <title>Two chromosome-level genome assemblies of Korean endemic species Abeliophyllum distichum and Forsythia ovata (Oleaceae).</title>
        <authorList>
            <person name="Jang H."/>
        </authorList>
    </citation>
    <scope>NUCLEOTIDE SEQUENCE [LARGE SCALE GENOMIC DNA]</scope>
</reference>
<organism evidence="2 3">
    <name type="scientific">Abeliophyllum distichum</name>
    <dbReference type="NCBI Taxonomy" id="126358"/>
    <lineage>
        <taxon>Eukaryota</taxon>
        <taxon>Viridiplantae</taxon>
        <taxon>Streptophyta</taxon>
        <taxon>Embryophyta</taxon>
        <taxon>Tracheophyta</taxon>
        <taxon>Spermatophyta</taxon>
        <taxon>Magnoliopsida</taxon>
        <taxon>eudicotyledons</taxon>
        <taxon>Gunneridae</taxon>
        <taxon>Pentapetalae</taxon>
        <taxon>asterids</taxon>
        <taxon>lamiids</taxon>
        <taxon>Lamiales</taxon>
        <taxon>Oleaceae</taxon>
        <taxon>Forsythieae</taxon>
        <taxon>Abeliophyllum</taxon>
    </lineage>
</organism>
<dbReference type="InterPro" id="IPR013103">
    <property type="entry name" value="RVT_2"/>
</dbReference>
<evidence type="ECO:0000313" key="2">
    <source>
        <dbReference type="EMBL" id="KAL2472340.1"/>
    </source>
</evidence>
<name>A0ABD1Q810_9LAMI</name>
<dbReference type="Proteomes" id="UP001604336">
    <property type="component" value="Unassembled WGS sequence"/>
</dbReference>
<accession>A0ABD1Q810</accession>
<evidence type="ECO:0000313" key="3">
    <source>
        <dbReference type="Proteomes" id="UP001604336"/>
    </source>
</evidence>
<sequence length="139" mass="16151">MKDEMKSMKDNDIWDLVKLPDGAKPIGCKWIFKTKSNSKGNVERYKARLVVDNFTQKEYIDYKETLSPVLSKNSFRIIMLLVSHFELELHQMDVKNELELHQMDVKNAFFQLVLLYSLVSSYQSFPTLSISTPTGILLN</sequence>
<proteinExistence type="predicted"/>
<evidence type="ECO:0000259" key="1">
    <source>
        <dbReference type="Pfam" id="PF07727"/>
    </source>
</evidence>
<keyword evidence="3" id="KW-1185">Reference proteome</keyword>
<dbReference type="AlphaFoldDB" id="A0ABD1Q810"/>
<protein>
    <submittedName>
        <fullName evidence="2">Cysteine-rich RLK (RECEPTOR-like protein kinase) 8</fullName>
    </submittedName>
</protein>
<dbReference type="EMBL" id="JBFOLK010000012">
    <property type="protein sequence ID" value="KAL2472340.1"/>
    <property type="molecule type" value="Genomic_DNA"/>
</dbReference>
<gene>
    <name evidence="2" type="ORF">Adt_40476</name>
</gene>